<evidence type="ECO:0000256" key="7">
    <source>
        <dbReference type="ARBA" id="ARBA00033711"/>
    </source>
</evidence>
<dbReference type="AlphaFoldDB" id="A0A4R8EUE6"/>
<protein>
    <recommendedName>
        <fullName evidence="4">Probable 2-phosphosulfolactate phosphatase</fullName>
        <ecNumber evidence="3">3.1.3.71</ecNumber>
    </recommendedName>
</protein>
<evidence type="ECO:0000256" key="6">
    <source>
        <dbReference type="ARBA" id="ARBA00022842"/>
    </source>
</evidence>
<dbReference type="InterPro" id="IPR005238">
    <property type="entry name" value="ComB-like"/>
</dbReference>
<dbReference type="EC" id="3.1.3.71" evidence="3"/>
<dbReference type="InterPro" id="IPR036702">
    <property type="entry name" value="ComB-like_sf"/>
</dbReference>
<dbReference type="RefSeq" id="WP_158248337.1">
    <property type="nucleotide sequence ID" value="NZ_SODZ01000004.1"/>
</dbReference>
<evidence type="ECO:0000256" key="1">
    <source>
        <dbReference type="ARBA" id="ARBA00001946"/>
    </source>
</evidence>
<dbReference type="Pfam" id="PF04029">
    <property type="entry name" value="2-ph_phosp"/>
    <property type="match status" value="1"/>
</dbReference>
<comment type="caution">
    <text evidence="8">The sequence shown here is derived from an EMBL/GenBank/DDBJ whole genome shotgun (WGS) entry which is preliminary data.</text>
</comment>
<dbReference type="PANTHER" id="PTHR37311">
    <property type="entry name" value="2-PHOSPHOSULFOLACTATE PHOSPHATASE-RELATED"/>
    <property type="match status" value="1"/>
</dbReference>
<proteinExistence type="inferred from homology"/>
<sequence>MGLKLILLQKKRRSIKIKEESLFEPELNVYFLPNENIKNHQIYILIDLLRATSSISALLHCGAEEIFVTDSIEVAKELKKMGYLLAGEREAIKLEGFDFGNSPLEFLNNSDKIRKKSIVLTTSNGSKAMKKTSELGDIIALSLLNFSSVVEFIIQGNYQSIGVVCSGTNRSISFEDSYLGGLFVQKIMEKQTYHLNDGAKVSLNLTKCKKSYVMDSDHAKRLKALGLKDDLEFCFNMDLFQVVPYSKQNSYTFKNLISI</sequence>
<evidence type="ECO:0000256" key="2">
    <source>
        <dbReference type="ARBA" id="ARBA00009997"/>
    </source>
</evidence>
<keyword evidence="9" id="KW-1185">Reference proteome</keyword>
<evidence type="ECO:0000256" key="4">
    <source>
        <dbReference type="ARBA" id="ARBA00021948"/>
    </source>
</evidence>
<name>A0A4R8EUE6_9BACT</name>
<organism evidence="8 9">
    <name type="scientific">Petrotoga sibirica</name>
    <dbReference type="NCBI Taxonomy" id="156202"/>
    <lineage>
        <taxon>Bacteria</taxon>
        <taxon>Thermotogati</taxon>
        <taxon>Thermotogota</taxon>
        <taxon>Thermotogae</taxon>
        <taxon>Petrotogales</taxon>
        <taxon>Petrotogaceae</taxon>
        <taxon>Petrotoga</taxon>
    </lineage>
</organism>
<comment type="catalytic activity">
    <reaction evidence="7">
        <text>(2R)-O-phospho-3-sulfolactate + H2O = (2R)-3-sulfolactate + phosphate</text>
        <dbReference type="Rhea" id="RHEA:23416"/>
        <dbReference type="ChEBI" id="CHEBI:15377"/>
        <dbReference type="ChEBI" id="CHEBI:15597"/>
        <dbReference type="ChEBI" id="CHEBI:43474"/>
        <dbReference type="ChEBI" id="CHEBI:58738"/>
        <dbReference type="EC" id="3.1.3.71"/>
    </reaction>
</comment>
<comment type="similarity">
    <text evidence="2">Belongs to the ComB family.</text>
</comment>
<accession>A0A4R8EUE6</accession>
<keyword evidence="6" id="KW-0460">Magnesium</keyword>
<dbReference type="Gene3D" id="3.90.1560.10">
    <property type="entry name" value="ComB-like"/>
    <property type="match status" value="1"/>
</dbReference>
<dbReference type="Proteomes" id="UP000294817">
    <property type="component" value="Unassembled WGS sequence"/>
</dbReference>
<evidence type="ECO:0000313" key="9">
    <source>
        <dbReference type="Proteomes" id="UP000294817"/>
    </source>
</evidence>
<evidence type="ECO:0000313" key="8">
    <source>
        <dbReference type="EMBL" id="TDX16192.1"/>
    </source>
</evidence>
<dbReference type="PANTHER" id="PTHR37311:SF1">
    <property type="entry name" value="2-PHOSPHOSULFOLACTATE PHOSPHATASE-RELATED"/>
    <property type="match status" value="1"/>
</dbReference>
<keyword evidence="5" id="KW-0378">Hydrolase</keyword>
<dbReference type="EMBL" id="SODZ01000004">
    <property type="protein sequence ID" value="TDX16192.1"/>
    <property type="molecule type" value="Genomic_DNA"/>
</dbReference>
<dbReference type="SUPFAM" id="SSF142823">
    <property type="entry name" value="ComB-like"/>
    <property type="match status" value="1"/>
</dbReference>
<reference evidence="8 9" key="1">
    <citation type="submission" date="2019-03" db="EMBL/GenBank/DDBJ databases">
        <title>Genomic Encyclopedia of Type Strains, Phase IV (KMG-IV): sequencing the most valuable type-strain genomes for metagenomic binning, comparative biology and taxonomic classification.</title>
        <authorList>
            <person name="Goeker M."/>
        </authorList>
    </citation>
    <scope>NUCLEOTIDE SEQUENCE [LARGE SCALE GENOMIC DNA]</scope>
    <source>
        <strain evidence="8 9">DSM 13575</strain>
    </source>
</reference>
<dbReference type="GO" id="GO:0050545">
    <property type="term" value="F:sulfopyruvate decarboxylase activity"/>
    <property type="evidence" value="ECO:0007669"/>
    <property type="project" value="TreeGrafter"/>
</dbReference>
<dbReference type="GO" id="GO:0000287">
    <property type="term" value="F:magnesium ion binding"/>
    <property type="evidence" value="ECO:0007669"/>
    <property type="project" value="InterPro"/>
</dbReference>
<dbReference type="GO" id="GO:0050532">
    <property type="term" value="F:2-phosphosulfolactate phosphatase activity"/>
    <property type="evidence" value="ECO:0007669"/>
    <property type="project" value="UniProtKB-EC"/>
</dbReference>
<gene>
    <name evidence="8" type="ORF">C8D74_10411</name>
</gene>
<evidence type="ECO:0000256" key="5">
    <source>
        <dbReference type="ARBA" id="ARBA00022801"/>
    </source>
</evidence>
<evidence type="ECO:0000256" key="3">
    <source>
        <dbReference type="ARBA" id="ARBA00012953"/>
    </source>
</evidence>
<comment type="cofactor">
    <cofactor evidence="1">
        <name>Mg(2+)</name>
        <dbReference type="ChEBI" id="CHEBI:18420"/>
    </cofactor>
</comment>